<dbReference type="Proteomes" id="UP000633731">
    <property type="component" value="Unassembled WGS sequence"/>
</dbReference>
<keyword evidence="1" id="KW-0255">Endonuclease</keyword>
<comment type="caution">
    <text evidence="1">The sequence shown here is derived from an EMBL/GenBank/DDBJ whole genome shotgun (WGS) entry which is preliminary data.</text>
</comment>
<reference evidence="1" key="1">
    <citation type="submission" date="2021-01" db="EMBL/GenBank/DDBJ databases">
        <title>Draft genome of Pantoea agglomerans Eh 335.</title>
        <authorList>
            <person name="Emsley S.A."/>
            <person name="Oline D.K."/>
            <person name="Saw J.H."/>
            <person name="Ushijima B."/>
            <person name="Videau P."/>
            <person name="Koyack M.J."/>
        </authorList>
    </citation>
    <scope>NUCLEOTIDE SEQUENCE</scope>
    <source>
        <strain evidence="1">Eh 335</strain>
    </source>
</reference>
<evidence type="ECO:0000313" key="2">
    <source>
        <dbReference type="Proteomes" id="UP000633731"/>
    </source>
</evidence>
<protein>
    <submittedName>
        <fullName evidence="1">DNA endonuclease SmrA</fullName>
    </submittedName>
</protein>
<evidence type="ECO:0000313" key="1">
    <source>
        <dbReference type="EMBL" id="MBK4725993.1"/>
    </source>
</evidence>
<dbReference type="EMBL" id="JAEOXF010000006">
    <property type="protein sequence ID" value="MBK4725993.1"/>
    <property type="molecule type" value="Genomic_DNA"/>
</dbReference>
<keyword evidence="1" id="KW-0540">Nuclease</keyword>
<accession>A0ACC5RN25</accession>
<keyword evidence="1" id="KW-0378">Hydrolase</keyword>
<name>A0ACC5RN25_ENTAG</name>
<sequence length="188" mass="21304">MSDNADELELFKQAMGDVKPLKACSSTLWLPSSQNKVRQVLDPQLDNPLTTGLLDIVPLTTPLEYKAEGIQQGVLDKLFQGKYPPQATLNLIRYTVEQCRQALYLFMLQCVQDGLRNVLIVHGKGRDDASHANIVRSYLLRWLPQFEDVQVFCCARSQDGGTGACYVGLRKNEQARLENRERHAKRSR</sequence>
<gene>
    <name evidence="1" type="primary">smrA</name>
    <name evidence="1" type="ORF">JJL49_12195</name>
</gene>
<organism evidence="1 2">
    <name type="scientific">Enterobacter agglomerans</name>
    <name type="common">Erwinia herbicola</name>
    <name type="synonym">Pantoea agglomerans</name>
    <dbReference type="NCBI Taxonomy" id="549"/>
    <lineage>
        <taxon>Bacteria</taxon>
        <taxon>Pseudomonadati</taxon>
        <taxon>Pseudomonadota</taxon>
        <taxon>Gammaproteobacteria</taxon>
        <taxon>Enterobacterales</taxon>
        <taxon>Erwiniaceae</taxon>
        <taxon>Pantoea</taxon>
        <taxon>Pantoea agglomerans group</taxon>
    </lineage>
</organism>
<proteinExistence type="predicted"/>
<keyword evidence="2" id="KW-1185">Reference proteome</keyword>